<dbReference type="InterPro" id="IPR011009">
    <property type="entry name" value="Kinase-like_dom_sf"/>
</dbReference>
<dbReference type="FunFam" id="3.30.200.20:FF:000179">
    <property type="entry name" value="SCY1 like pseudokinase 2"/>
    <property type="match status" value="1"/>
</dbReference>
<feature type="region of interest" description="Disordered" evidence="2">
    <location>
        <begin position="616"/>
        <end position="648"/>
    </location>
</feature>
<proteinExistence type="inferred from homology"/>
<dbReference type="Gene3D" id="1.25.10.10">
    <property type="entry name" value="Leucine-rich Repeat Variant"/>
    <property type="match status" value="1"/>
</dbReference>
<dbReference type="SUPFAM" id="SSF48371">
    <property type="entry name" value="ARM repeat"/>
    <property type="match status" value="1"/>
</dbReference>
<dbReference type="CDD" id="cd14011">
    <property type="entry name" value="PK_SCY1_like"/>
    <property type="match status" value="1"/>
</dbReference>
<protein>
    <submittedName>
        <fullName evidence="4">SCY1-like protein 2</fullName>
    </submittedName>
</protein>
<organism evidence="4 5">
    <name type="scientific">Pseudolycoriella hygida</name>
    <dbReference type="NCBI Taxonomy" id="35572"/>
    <lineage>
        <taxon>Eukaryota</taxon>
        <taxon>Metazoa</taxon>
        <taxon>Ecdysozoa</taxon>
        <taxon>Arthropoda</taxon>
        <taxon>Hexapoda</taxon>
        <taxon>Insecta</taxon>
        <taxon>Pterygota</taxon>
        <taxon>Neoptera</taxon>
        <taxon>Endopterygota</taxon>
        <taxon>Diptera</taxon>
        <taxon>Nematocera</taxon>
        <taxon>Sciaroidea</taxon>
        <taxon>Sciaridae</taxon>
        <taxon>Pseudolycoriella</taxon>
    </lineage>
</organism>
<dbReference type="InterPro" id="IPR051177">
    <property type="entry name" value="CIK-Related_Protein"/>
</dbReference>
<evidence type="ECO:0000256" key="2">
    <source>
        <dbReference type="SAM" id="MobiDB-lite"/>
    </source>
</evidence>
<feature type="region of interest" description="Disordered" evidence="2">
    <location>
        <begin position="734"/>
        <end position="771"/>
    </location>
</feature>
<dbReference type="Gene3D" id="3.30.200.20">
    <property type="entry name" value="Phosphorylase Kinase, domain 1"/>
    <property type="match status" value="1"/>
</dbReference>
<name>A0A9Q0MUU9_9DIPT</name>
<dbReference type="SUPFAM" id="SSF56112">
    <property type="entry name" value="Protein kinase-like (PK-like)"/>
    <property type="match status" value="1"/>
</dbReference>
<dbReference type="OrthoDB" id="79687at2759"/>
<feature type="domain" description="Protein kinase" evidence="3">
    <location>
        <begin position="34"/>
        <end position="327"/>
    </location>
</feature>
<dbReference type="SMART" id="SM00220">
    <property type="entry name" value="S_TKc"/>
    <property type="match status" value="1"/>
</dbReference>
<evidence type="ECO:0000313" key="4">
    <source>
        <dbReference type="EMBL" id="KAJ6637509.1"/>
    </source>
</evidence>
<evidence type="ECO:0000256" key="1">
    <source>
        <dbReference type="ARBA" id="ARBA00038349"/>
    </source>
</evidence>
<dbReference type="PROSITE" id="PS50011">
    <property type="entry name" value="PROTEIN_KINASE_DOM"/>
    <property type="match status" value="1"/>
</dbReference>
<reference evidence="4" key="1">
    <citation type="submission" date="2022-07" db="EMBL/GenBank/DDBJ databases">
        <authorList>
            <person name="Trinca V."/>
            <person name="Uliana J.V.C."/>
            <person name="Torres T.T."/>
            <person name="Ward R.J."/>
            <person name="Monesi N."/>
        </authorList>
    </citation>
    <scope>NUCLEOTIDE SEQUENCE</scope>
    <source>
        <strain evidence="4">HSMRA1968</strain>
        <tissue evidence="4">Whole embryos</tissue>
    </source>
</reference>
<comment type="caution">
    <text evidence="4">The sequence shown here is derived from an EMBL/GenBank/DDBJ whole genome shotgun (WGS) entry which is preliminary data.</text>
</comment>
<dbReference type="Proteomes" id="UP001151699">
    <property type="component" value="Chromosome X"/>
</dbReference>
<dbReference type="InterPro" id="IPR016024">
    <property type="entry name" value="ARM-type_fold"/>
</dbReference>
<keyword evidence="5" id="KW-1185">Reference proteome</keyword>
<feature type="compositionally biased region" description="Polar residues" evidence="2">
    <location>
        <begin position="734"/>
        <end position="762"/>
    </location>
</feature>
<dbReference type="InterPro" id="IPR011989">
    <property type="entry name" value="ARM-like"/>
</dbReference>
<dbReference type="PANTHER" id="PTHR12984:SF6">
    <property type="entry name" value="SCY1-LIKE PROTEIN 2"/>
    <property type="match status" value="1"/>
</dbReference>
<dbReference type="Gene3D" id="1.10.510.10">
    <property type="entry name" value="Transferase(Phosphotransferase) domain 1"/>
    <property type="match status" value="1"/>
</dbReference>
<comment type="similarity">
    <text evidence="1">Belongs to the protein kinase superfamily.</text>
</comment>
<accession>A0A9Q0MUU9</accession>
<gene>
    <name evidence="4" type="primary">SCYL2_1</name>
    <name evidence="4" type="ORF">Bhyg_10240</name>
</gene>
<dbReference type="PANTHER" id="PTHR12984">
    <property type="entry name" value="SCY1-RELATED S/T PROTEIN KINASE-LIKE"/>
    <property type="match status" value="1"/>
</dbReference>
<dbReference type="Pfam" id="PF00069">
    <property type="entry name" value="Pkinase"/>
    <property type="match status" value="1"/>
</dbReference>
<dbReference type="AlphaFoldDB" id="A0A9Q0MUU9"/>
<evidence type="ECO:0000313" key="5">
    <source>
        <dbReference type="Proteomes" id="UP001151699"/>
    </source>
</evidence>
<dbReference type="GO" id="GO:0005524">
    <property type="term" value="F:ATP binding"/>
    <property type="evidence" value="ECO:0007669"/>
    <property type="project" value="InterPro"/>
</dbReference>
<dbReference type="InterPro" id="IPR000719">
    <property type="entry name" value="Prot_kinase_dom"/>
</dbReference>
<evidence type="ECO:0000259" key="3">
    <source>
        <dbReference type="PROSITE" id="PS50011"/>
    </source>
</evidence>
<sequence>MDVINKFNKLYYTVSNTVSQIASVLPGNAVTKDYEVCELIASGGPGLLWKIYSGYKKSTREEASVFVFEKKILDNWSKDDRENMLNILRRSIIQLTKIRHPRILTVHHPLEESRDSLAFATEPVFCSLDNIFGNYNNLNPIPKSLANFKLHDIEIKYGLMQVIDGMMFLNYDVKLLHKNISPDSIIVDKFGNWKIFGFDYCAMAQTGTDGNQTWPFVPFNTFAHVLSQPKLEFIAPEVIQSSENSPASDIYSLGCLIYCIYSINHKPMKVFGKDISTYKRYADDLSKGVFPDLTCIPEYLSGYVKLMLRANPAQRPNLYDVSKLPIFEEKTIKTLLSLDTIFQLDNLEKSKFFKSLPDMLKKYPHRINFQHVLPCLTKEFTNPQMIPFILPSIICIAENCTDEQYAFIYSKLKPIMKLEEPIQIILILMKNIDLLIKLTPKENIEVDLLPMLFRAQETQVENIQKLSLSIYPTVAPLVTKNTIKTEIIPRIRKLCLGSDSTSMNVCCVQCVSKLLDCLDKWIVLDNVLPFIIEIKSRDPVLIVEIMGILKSIHSNTKLGITKDLLACKVIPFLMPICVENKLDMNQFEMAISMVKEMVDFVETEHRNKLKLLSKDEPRVSSLHSRPRESMVLSNSSLKLEQPKSPDSDLMTTIPPAPASAPLNPYTFTPKPQVQRNTQPSVDFGLNAINQTFKVSSNSTLNNSNTLFNKPTTTYPAAPNYTLNTQPFAQLQTNPSQSLLPQSPNYMNNSQSLLKPLNSNKANNNHDAKPSGLTAQEIMDFLN</sequence>
<dbReference type="EMBL" id="WJQU01000003">
    <property type="protein sequence ID" value="KAJ6637509.1"/>
    <property type="molecule type" value="Genomic_DNA"/>
</dbReference>
<dbReference type="GO" id="GO:0004672">
    <property type="term" value="F:protein kinase activity"/>
    <property type="evidence" value="ECO:0007669"/>
    <property type="project" value="InterPro"/>
</dbReference>